<sequence length="160" mass="17452">MRLTSGYSLIELVLALVIIGITSTTVASLLVTSLDFAQRNASYEKDLRAAVSCYETILAMDEAKEWRSNRGQYVFVNACEADTQVTAARLSAWLKGPTYTQLFARDSDKPAICTHRTPTCEKLQINSKDAVRFTIPIRGDQALELVIPVIGVNSPGNGGP</sequence>
<gene>
    <name evidence="2" type="ORF">V6X51_04545</name>
</gene>
<evidence type="ECO:0000313" key="2">
    <source>
        <dbReference type="EMBL" id="MEX0372702.1"/>
    </source>
</evidence>
<keyword evidence="1" id="KW-1133">Transmembrane helix</keyword>
<organism evidence="2 3">
    <name type="scientific">Spiribacter roseus</name>
    <dbReference type="NCBI Taxonomy" id="1855875"/>
    <lineage>
        <taxon>Bacteria</taxon>
        <taxon>Pseudomonadati</taxon>
        <taxon>Pseudomonadota</taxon>
        <taxon>Gammaproteobacteria</taxon>
        <taxon>Chromatiales</taxon>
        <taxon>Ectothiorhodospiraceae</taxon>
        <taxon>Spiribacter</taxon>
    </lineage>
</organism>
<dbReference type="InterPro" id="IPR012902">
    <property type="entry name" value="N_methyl_site"/>
</dbReference>
<feature type="transmembrane region" description="Helical" evidence="1">
    <location>
        <begin position="12"/>
        <end position="37"/>
    </location>
</feature>
<keyword evidence="3" id="KW-1185">Reference proteome</keyword>
<accession>A0ABV3RWY4</accession>
<protein>
    <submittedName>
        <fullName evidence="2">Type II secretion system protein</fullName>
    </submittedName>
</protein>
<dbReference type="PROSITE" id="PS00409">
    <property type="entry name" value="PROKAR_NTER_METHYL"/>
    <property type="match status" value="1"/>
</dbReference>
<reference evidence="2 3" key="1">
    <citation type="submission" date="2024-02" db="EMBL/GenBank/DDBJ databases">
        <title>New especies of Spiribacter isolated from saline water.</title>
        <authorList>
            <person name="Leon M.J."/>
            <person name="De La Haba R."/>
            <person name="Sanchez-Porro C."/>
            <person name="Ventosa A."/>
        </authorList>
    </citation>
    <scope>NUCLEOTIDE SEQUENCE [LARGE SCALE GENOMIC DNA]</scope>
    <source>
        <strain evidence="3">ag22IC6-196</strain>
    </source>
</reference>
<dbReference type="NCBIfam" id="TIGR02532">
    <property type="entry name" value="IV_pilin_GFxxxE"/>
    <property type="match status" value="1"/>
</dbReference>
<dbReference type="RefSeq" id="WP_367951281.1">
    <property type="nucleotide sequence ID" value="NZ_JBAKFG010000001.1"/>
</dbReference>
<keyword evidence="1" id="KW-0812">Transmembrane</keyword>
<name>A0ABV3RWY4_9GAMM</name>
<evidence type="ECO:0000313" key="3">
    <source>
        <dbReference type="Proteomes" id="UP001556636"/>
    </source>
</evidence>
<dbReference type="Proteomes" id="UP001556636">
    <property type="component" value="Unassembled WGS sequence"/>
</dbReference>
<evidence type="ECO:0000256" key="1">
    <source>
        <dbReference type="SAM" id="Phobius"/>
    </source>
</evidence>
<keyword evidence="1" id="KW-0472">Membrane</keyword>
<comment type="caution">
    <text evidence="2">The sequence shown here is derived from an EMBL/GenBank/DDBJ whole genome shotgun (WGS) entry which is preliminary data.</text>
</comment>
<proteinExistence type="predicted"/>
<dbReference type="EMBL" id="JBAKFG010000001">
    <property type="protein sequence ID" value="MEX0372702.1"/>
    <property type="molecule type" value="Genomic_DNA"/>
</dbReference>